<dbReference type="Pfam" id="PF07859">
    <property type="entry name" value="Abhydrolase_3"/>
    <property type="match status" value="1"/>
</dbReference>
<keyword evidence="2" id="KW-0472">Membrane</keyword>
<dbReference type="GO" id="GO:0016787">
    <property type="term" value="F:hydrolase activity"/>
    <property type="evidence" value="ECO:0007669"/>
    <property type="project" value="InterPro"/>
</dbReference>
<feature type="domain" description="Alpha/beta hydrolase fold-3" evidence="3">
    <location>
        <begin position="239"/>
        <end position="372"/>
    </location>
</feature>
<dbReference type="SUPFAM" id="SSF53474">
    <property type="entry name" value="alpha/beta-Hydrolases"/>
    <property type="match status" value="1"/>
</dbReference>
<protein>
    <recommendedName>
        <fullName evidence="3">Alpha/beta hydrolase fold-3 domain-containing protein</fullName>
    </recommendedName>
</protein>
<dbReference type="InterPro" id="IPR029058">
    <property type="entry name" value="AB_hydrolase_fold"/>
</dbReference>
<feature type="compositionally biased region" description="Low complexity" evidence="1">
    <location>
        <begin position="280"/>
        <end position="295"/>
    </location>
</feature>
<dbReference type="InterPro" id="IPR050466">
    <property type="entry name" value="Carboxylest/Gibb_receptor"/>
</dbReference>
<name>N1R2B5_AEGTA</name>
<evidence type="ECO:0000313" key="4">
    <source>
        <dbReference type="EnsemblPlants" id="EMT18898"/>
    </source>
</evidence>
<dbReference type="EnsemblPlants" id="EMT18898">
    <property type="protein sequence ID" value="EMT18898"/>
    <property type="gene ID" value="F775_52305"/>
</dbReference>
<sequence>MKFGKREKAKSKMSQWWKRELCRPVRKGMRPSVESSGDASAIDELGNDGFCVADNLGDVHRKPHRVNFSRYRGLVIGALPVFLVAPLAAGINLADSDHGLSAATPSQSSLPPSATPAMDDPGFEIECEIPGVVRVHKSGRVVRLNGTETVPPSPSGDPANGVASKDVVLDPAANISARLYLPAATAAEPGKKLPVVVFFHGGAFMIYTAASPLYHNTPVPGRLRGRLRGPQEGAEHGLAGHGDASRVVLAGDSAGANMAHRTAVRLRKERIEGYGDKSRSAGSSRTPPSAAASTRDGLSPCGGKLGLDHPYINPAASPEELSQLGCDRVLVATAEHCWFVERSRAYAAGLKACGWGGELRFYETKGDGHVYFLLKPDCDNAAKELTVVADFVRRC</sequence>
<proteinExistence type="predicted"/>
<dbReference type="PANTHER" id="PTHR23024:SF533">
    <property type="entry name" value="ALPHA_BETA HYDROLASE FOLD-3 DOMAIN-CONTAINING PROTEIN"/>
    <property type="match status" value="1"/>
</dbReference>
<dbReference type="InterPro" id="IPR013094">
    <property type="entry name" value="AB_hydrolase_3"/>
</dbReference>
<feature type="region of interest" description="Disordered" evidence="1">
    <location>
        <begin position="274"/>
        <end position="296"/>
    </location>
</feature>
<dbReference type="PANTHER" id="PTHR23024">
    <property type="entry name" value="ARYLACETAMIDE DEACETYLASE"/>
    <property type="match status" value="1"/>
</dbReference>
<evidence type="ECO:0000256" key="2">
    <source>
        <dbReference type="SAM" id="Phobius"/>
    </source>
</evidence>
<evidence type="ECO:0000256" key="1">
    <source>
        <dbReference type="SAM" id="MobiDB-lite"/>
    </source>
</evidence>
<dbReference type="Gene3D" id="3.40.50.1820">
    <property type="entry name" value="alpha/beta hydrolase"/>
    <property type="match status" value="2"/>
</dbReference>
<keyword evidence="2" id="KW-0812">Transmembrane</keyword>
<feature type="transmembrane region" description="Helical" evidence="2">
    <location>
        <begin position="71"/>
        <end position="91"/>
    </location>
</feature>
<evidence type="ECO:0000259" key="3">
    <source>
        <dbReference type="Pfam" id="PF07859"/>
    </source>
</evidence>
<feature type="region of interest" description="Disordered" evidence="1">
    <location>
        <begin position="222"/>
        <end position="241"/>
    </location>
</feature>
<accession>N1R2B5</accession>
<keyword evidence="2" id="KW-1133">Transmembrane helix</keyword>
<reference evidence="4" key="1">
    <citation type="submission" date="2015-06" db="UniProtKB">
        <authorList>
            <consortium name="EnsemblPlants"/>
        </authorList>
    </citation>
    <scope>IDENTIFICATION</scope>
</reference>
<dbReference type="AlphaFoldDB" id="N1R2B5"/>
<organism evidence="4">
    <name type="scientific">Aegilops tauschii</name>
    <name type="common">Tausch's goatgrass</name>
    <name type="synonym">Aegilops squarrosa</name>
    <dbReference type="NCBI Taxonomy" id="37682"/>
    <lineage>
        <taxon>Eukaryota</taxon>
        <taxon>Viridiplantae</taxon>
        <taxon>Streptophyta</taxon>
        <taxon>Embryophyta</taxon>
        <taxon>Tracheophyta</taxon>
        <taxon>Spermatophyta</taxon>
        <taxon>Magnoliopsida</taxon>
        <taxon>Liliopsida</taxon>
        <taxon>Poales</taxon>
        <taxon>Poaceae</taxon>
        <taxon>BOP clade</taxon>
        <taxon>Pooideae</taxon>
        <taxon>Triticodae</taxon>
        <taxon>Triticeae</taxon>
        <taxon>Triticinae</taxon>
        <taxon>Aegilops</taxon>
    </lineage>
</organism>